<protein>
    <submittedName>
        <fullName evidence="2">Uncharacterized protein</fullName>
    </submittedName>
</protein>
<organism evidence="2 3">
    <name type="scientific">Morella rubra</name>
    <name type="common">Chinese bayberry</name>
    <dbReference type="NCBI Taxonomy" id="262757"/>
    <lineage>
        <taxon>Eukaryota</taxon>
        <taxon>Viridiplantae</taxon>
        <taxon>Streptophyta</taxon>
        <taxon>Embryophyta</taxon>
        <taxon>Tracheophyta</taxon>
        <taxon>Spermatophyta</taxon>
        <taxon>Magnoliopsida</taxon>
        <taxon>eudicotyledons</taxon>
        <taxon>Gunneridae</taxon>
        <taxon>Pentapetalae</taxon>
        <taxon>rosids</taxon>
        <taxon>fabids</taxon>
        <taxon>Fagales</taxon>
        <taxon>Myricaceae</taxon>
        <taxon>Morella</taxon>
    </lineage>
</organism>
<evidence type="ECO:0000313" key="3">
    <source>
        <dbReference type="Proteomes" id="UP000516437"/>
    </source>
</evidence>
<dbReference type="Proteomes" id="UP000516437">
    <property type="component" value="Chromosome 7"/>
</dbReference>
<reference evidence="2 3" key="1">
    <citation type="journal article" date="2019" name="Plant Biotechnol. J.">
        <title>The red bayberry genome and genetic basis of sex determination.</title>
        <authorList>
            <person name="Jia H.M."/>
            <person name="Jia H.J."/>
            <person name="Cai Q.L."/>
            <person name="Wang Y."/>
            <person name="Zhao H.B."/>
            <person name="Yang W.F."/>
            <person name="Wang G.Y."/>
            <person name="Li Y.H."/>
            <person name="Zhan D.L."/>
            <person name="Shen Y.T."/>
            <person name="Niu Q.F."/>
            <person name="Chang L."/>
            <person name="Qiu J."/>
            <person name="Zhao L."/>
            <person name="Xie H.B."/>
            <person name="Fu W.Y."/>
            <person name="Jin J."/>
            <person name="Li X.W."/>
            <person name="Jiao Y."/>
            <person name="Zhou C.C."/>
            <person name="Tu T."/>
            <person name="Chai C.Y."/>
            <person name="Gao J.L."/>
            <person name="Fan L.J."/>
            <person name="van de Weg E."/>
            <person name="Wang J.Y."/>
            <person name="Gao Z.S."/>
        </authorList>
    </citation>
    <scope>NUCLEOTIDE SEQUENCE [LARGE SCALE GENOMIC DNA]</scope>
    <source>
        <tissue evidence="2">Leaves</tissue>
    </source>
</reference>
<feature type="compositionally biased region" description="Basic and acidic residues" evidence="1">
    <location>
        <begin position="1"/>
        <end position="28"/>
    </location>
</feature>
<accession>A0A6A1V8U6</accession>
<feature type="compositionally biased region" description="Polar residues" evidence="1">
    <location>
        <begin position="157"/>
        <end position="179"/>
    </location>
</feature>
<feature type="region of interest" description="Disordered" evidence="1">
    <location>
        <begin position="1"/>
        <end position="219"/>
    </location>
</feature>
<dbReference type="AlphaFoldDB" id="A0A6A1V8U6"/>
<keyword evidence="3" id="KW-1185">Reference proteome</keyword>
<evidence type="ECO:0000256" key="1">
    <source>
        <dbReference type="SAM" id="MobiDB-lite"/>
    </source>
</evidence>
<gene>
    <name evidence="2" type="ORF">CJ030_MR7G022902</name>
</gene>
<dbReference type="EMBL" id="RXIC02000025">
    <property type="protein sequence ID" value="KAB1207600.1"/>
    <property type="molecule type" value="Genomic_DNA"/>
</dbReference>
<feature type="compositionally biased region" description="Basic and acidic residues" evidence="1">
    <location>
        <begin position="37"/>
        <end position="66"/>
    </location>
</feature>
<name>A0A6A1V8U6_9ROSI</name>
<sequence length="219" mass="24979">MEENRREDVHLENGRETHLSESTREEPRLQQPLRMGGHVENEHEVVERWLREESNHGDDDHARTEDREDEGQEVALVTDQCAPDMPRARSAEIETLLIDQGRPTDQGSQSRLIDLGRPIRLTDQGRQSRLTDQDRPGRSRSAKIMPTDQDRPGRLTDQGSQSRLTNQEGRLIDQDNQIMPTDHDSLGMLTDLEPSYTNARHANQPVAERSGLAQDQLKA</sequence>
<comment type="caution">
    <text evidence="2">The sequence shown here is derived from an EMBL/GenBank/DDBJ whole genome shotgun (WGS) entry which is preliminary data.</text>
</comment>
<evidence type="ECO:0000313" key="2">
    <source>
        <dbReference type="EMBL" id="KAB1207600.1"/>
    </source>
</evidence>
<proteinExistence type="predicted"/>